<dbReference type="InterPro" id="IPR027275">
    <property type="entry name" value="PRC-brl_dom"/>
</dbReference>
<proteinExistence type="predicted"/>
<dbReference type="InterPro" id="IPR011033">
    <property type="entry name" value="PRC_barrel-like_sf"/>
</dbReference>
<dbReference type="AlphaFoldDB" id="A0AA40T1T0"/>
<organism evidence="3 4">
    <name type="scientific">Komarekiella delphini-convector SJRDD-AB1</name>
    <dbReference type="NCBI Taxonomy" id="2593771"/>
    <lineage>
        <taxon>Bacteria</taxon>
        <taxon>Bacillati</taxon>
        <taxon>Cyanobacteriota</taxon>
        <taxon>Cyanophyceae</taxon>
        <taxon>Nostocales</taxon>
        <taxon>Nostocaceae</taxon>
        <taxon>Komarekiella</taxon>
        <taxon>Komarekiella delphini-convector</taxon>
    </lineage>
</organism>
<evidence type="ECO:0000259" key="2">
    <source>
        <dbReference type="Pfam" id="PF09557"/>
    </source>
</evidence>
<feature type="domain" description="PRC-barrel" evidence="1">
    <location>
        <begin position="16"/>
        <end position="86"/>
    </location>
</feature>
<dbReference type="InterPro" id="IPR014747">
    <property type="entry name" value="Bac_photo_RC_H_C"/>
</dbReference>
<dbReference type="Pfam" id="PF09557">
    <property type="entry name" value="DUF2382"/>
    <property type="match status" value="1"/>
</dbReference>
<dbReference type="Pfam" id="PF05239">
    <property type="entry name" value="PRC"/>
    <property type="match status" value="1"/>
</dbReference>
<protein>
    <submittedName>
        <fullName evidence="3">DUF2382 domain-containing protein</fullName>
    </submittedName>
</protein>
<dbReference type="RefSeq" id="WP_191760543.1">
    <property type="nucleotide sequence ID" value="NZ_VJXY01000039.1"/>
</dbReference>
<reference evidence="3" key="1">
    <citation type="submission" date="2019-07" db="EMBL/GenBank/DDBJ databases">
        <title>Toxilogical consequences of a new and cryptic species of cyanobacteria (Komarekiella delphini-convector) recovered from the epidermis of a bottlenose dolphin and 1500 ft. in the air.</title>
        <authorList>
            <person name="Brown A.O."/>
            <person name="Dvorak P."/>
            <person name="Villanueva C.D."/>
            <person name="Foss A.J."/>
            <person name="Garvey A.D."/>
            <person name="Gibson Q.A."/>
            <person name="Johansen J.R."/>
            <person name="Casamatta D.A."/>
        </authorList>
    </citation>
    <scope>NUCLEOTIDE SEQUENCE</scope>
    <source>
        <strain evidence="3">SJRDD-AB1</strain>
    </source>
</reference>
<accession>A0AA40T1T0</accession>
<name>A0AA40T1T0_9NOST</name>
<dbReference type="PANTHER" id="PTHR38463:SF1">
    <property type="entry name" value="STRESS RESPONSE PROTEIN YSNF"/>
    <property type="match status" value="1"/>
</dbReference>
<feature type="domain" description="DUF2382" evidence="2">
    <location>
        <begin position="171"/>
        <end position="283"/>
    </location>
</feature>
<dbReference type="GO" id="GO:0030077">
    <property type="term" value="C:plasma membrane light-harvesting complex"/>
    <property type="evidence" value="ECO:0007669"/>
    <property type="project" value="InterPro"/>
</dbReference>
<dbReference type="InterPro" id="IPR019060">
    <property type="entry name" value="DUF2382"/>
</dbReference>
<evidence type="ECO:0000259" key="1">
    <source>
        <dbReference type="Pfam" id="PF05239"/>
    </source>
</evidence>
<dbReference type="InterPro" id="IPR052967">
    <property type="entry name" value="Stress_Response_Assoc"/>
</dbReference>
<evidence type="ECO:0000313" key="4">
    <source>
        <dbReference type="Proteomes" id="UP001165986"/>
    </source>
</evidence>
<gene>
    <name evidence="3" type="ORF">FNW02_26840</name>
</gene>
<sequence>MPLHRISEFDPDYHNTIQGKDIKGMGVYVRGTDEKIGTVSDAVVDDEGTFRYLIVDIGFWIFGKKVLLPIGKAQIDSRADRVYVVGITREQAENLPEYQEHTALDYDYEERVRGGYRTQPLESSAPLDATSTAAVASTGGYTAPSYDRNNYNYAQEPDLYDVSAQEDQTFKLYEERLVANKKRRKTGEVAIGKHVETETARVAIPVEKERIVIERVTPQDAGKVVSPGTANFREGEVAHMEIYEEVADVRKEAFVREEVRVQKVVEQETVEAQETIRREELDVDTDGTPIVNKTDQI</sequence>
<dbReference type="Gene3D" id="3.90.50.10">
    <property type="entry name" value="Photosynthetic Reaction Center, subunit H, domain 2"/>
    <property type="match status" value="1"/>
</dbReference>
<comment type="caution">
    <text evidence="3">The sequence shown here is derived from an EMBL/GenBank/DDBJ whole genome shotgun (WGS) entry which is preliminary data.</text>
</comment>
<dbReference type="PANTHER" id="PTHR38463">
    <property type="entry name" value="STRESS RESPONSE PROTEIN YSNF"/>
    <property type="match status" value="1"/>
</dbReference>
<dbReference type="GO" id="GO:0019684">
    <property type="term" value="P:photosynthesis, light reaction"/>
    <property type="evidence" value="ECO:0007669"/>
    <property type="project" value="InterPro"/>
</dbReference>
<evidence type="ECO:0000313" key="3">
    <source>
        <dbReference type="EMBL" id="MBD6619346.1"/>
    </source>
</evidence>
<keyword evidence="4" id="KW-1185">Reference proteome</keyword>
<dbReference type="SUPFAM" id="SSF50346">
    <property type="entry name" value="PRC-barrel domain"/>
    <property type="match status" value="1"/>
</dbReference>
<dbReference type="EMBL" id="VJXY01000039">
    <property type="protein sequence ID" value="MBD6619346.1"/>
    <property type="molecule type" value="Genomic_DNA"/>
</dbReference>
<dbReference type="NCBIfam" id="TIGR02271">
    <property type="entry name" value="YsnF/AvaK domain"/>
    <property type="match status" value="1"/>
</dbReference>
<dbReference type="Proteomes" id="UP001165986">
    <property type="component" value="Unassembled WGS sequence"/>
</dbReference>